<evidence type="ECO:0000259" key="2">
    <source>
        <dbReference type="Pfam" id="PF07670"/>
    </source>
</evidence>
<dbReference type="PANTHER" id="PTHR43185:SF2">
    <property type="entry name" value="FERROUS IRON TRANSPORT PROTEIN B"/>
    <property type="match status" value="1"/>
</dbReference>
<organism evidence="3 4">
    <name type="scientific">Acetivibrio straminisolvens JCM 21531</name>
    <dbReference type="NCBI Taxonomy" id="1294263"/>
    <lineage>
        <taxon>Bacteria</taxon>
        <taxon>Bacillati</taxon>
        <taxon>Bacillota</taxon>
        <taxon>Clostridia</taxon>
        <taxon>Eubacteriales</taxon>
        <taxon>Oscillospiraceae</taxon>
        <taxon>Acetivibrio</taxon>
    </lineage>
</organism>
<evidence type="ECO:0000313" key="3">
    <source>
        <dbReference type="EMBL" id="GAE87134.1"/>
    </source>
</evidence>
<feature type="domain" description="Nucleoside transporter/FeoB GTPase Gate" evidence="2">
    <location>
        <begin position="1"/>
        <end position="98"/>
    </location>
</feature>
<feature type="transmembrane region" description="Helical" evidence="1">
    <location>
        <begin position="20"/>
        <end position="40"/>
    </location>
</feature>
<dbReference type="AlphaFoldDB" id="W4V333"/>
<keyword evidence="1" id="KW-1133">Transmembrane helix</keyword>
<reference evidence="3" key="1">
    <citation type="journal article" date="2014" name="Genome Announc.">
        <title>Draft Genome Sequence of Clostridium straminisolvens Strain JCM 21531T, Isolated from a Cellulose-Degrading Bacterial Community.</title>
        <authorList>
            <person name="Yuki M."/>
            <person name="Oshima K."/>
            <person name="Suda W."/>
            <person name="Sakamoto M."/>
            <person name="Kitamura K."/>
            <person name="Iida T."/>
            <person name="Hattori M."/>
            <person name="Ohkuma M."/>
        </authorList>
    </citation>
    <scope>NUCLEOTIDE SEQUENCE [LARGE SCALE GENOMIC DNA]</scope>
    <source>
        <strain evidence="3">JCM 21531</strain>
    </source>
</reference>
<gene>
    <name evidence="3" type="ORF">JCM21531_482</name>
</gene>
<evidence type="ECO:0000256" key="1">
    <source>
        <dbReference type="SAM" id="Phobius"/>
    </source>
</evidence>
<keyword evidence="1" id="KW-0472">Membrane</keyword>
<keyword evidence="4" id="KW-1185">Reference proteome</keyword>
<evidence type="ECO:0000313" key="4">
    <source>
        <dbReference type="Proteomes" id="UP000019109"/>
    </source>
</evidence>
<dbReference type="GO" id="GO:0015093">
    <property type="term" value="F:ferrous iron transmembrane transporter activity"/>
    <property type="evidence" value="ECO:0007669"/>
    <property type="project" value="TreeGrafter"/>
</dbReference>
<dbReference type="Pfam" id="PF07670">
    <property type="entry name" value="Gate"/>
    <property type="match status" value="1"/>
</dbReference>
<dbReference type="STRING" id="1294263.JCM21531_482"/>
<name>W4V333_9FIRM</name>
<dbReference type="PANTHER" id="PTHR43185">
    <property type="entry name" value="FERROUS IRON TRANSPORT PROTEIN B"/>
    <property type="match status" value="1"/>
</dbReference>
<dbReference type="GO" id="GO:0005886">
    <property type="term" value="C:plasma membrane"/>
    <property type="evidence" value="ECO:0007669"/>
    <property type="project" value="TreeGrafter"/>
</dbReference>
<dbReference type="InterPro" id="IPR050860">
    <property type="entry name" value="FeoB_GTPase"/>
</dbReference>
<comment type="caution">
    <text evidence="3">The sequence shown here is derived from an EMBL/GenBank/DDBJ whole genome shotgun (WGS) entry which is preliminary data.</text>
</comment>
<keyword evidence="1" id="KW-0812">Transmembrane</keyword>
<sequence>MSLCAGFLDPFARLIGLDGYILMAFILGFPANEIVVPIIIMSYMSSKSMMELDSLNQLKQLLVDNGWTWVTALCVMLFSLMHWPCSTTCLTIKKETQSWKWTFVSFLVPTLSGIVICFIVANLARLLALV</sequence>
<feature type="transmembrane region" description="Helical" evidence="1">
    <location>
        <begin position="103"/>
        <end position="124"/>
    </location>
</feature>
<dbReference type="EMBL" id="BAVR01000004">
    <property type="protein sequence ID" value="GAE87134.1"/>
    <property type="molecule type" value="Genomic_DNA"/>
</dbReference>
<dbReference type="InterPro" id="IPR011642">
    <property type="entry name" value="Gate_dom"/>
</dbReference>
<feature type="transmembrane region" description="Helical" evidence="1">
    <location>
        <begin position="61"/>
        <end position="83"/>
    </location>
</feature>
<proteinExistence type="predicted"/>
<accession>W4V333</accession>
<dbReference type="Proteomes" id="UP000019109">
    <property type="component" value="Unassembled WGS sequence"/>
</dbReference>
<protein>
    <submittedName>
        <fullName evidence="3">Ferrous iron transport protein B</fullName>
    </submittedName>
</protein>